<organism evidence="1 2">
    <name type="scientific">Gossypium arboreum</name>
    <name type="common">Tree cotton</name>
    <name type="synonym">Gossypium nanking</name>
    <dbReference type="NCBI Taxonomy" id="29729"/>
    <lineage>
        <taxon>Eukaryota</taxon>
        <taxon>Viridiplantae</taxon>
        <taxon>Streptophyta</taxon>
        <taxon>Embryophyta</taxon>
        <taxon>Tracheophyta</taxon>
        <taxon>Spermatophyta</taxon>
        <taxon>Magnoliopsida</taxon>
        <taxon>eudicotyledons</taxon>
        <taxon>Gunneridae</taxon>
        <taxon>Pentapetalae</taxon>
        <taxon>rosids</taxon>
        <taxon>malvids</taxon>
        <taxon>Malvales</taxon>
        <taxon>Malvaceae</taxon>
        <taxon>Malvoideae</taxon>
        <taxon>Gossypium</taxon>
    </lineage>
</organism>
<name>A0A0B0MJT3_GOSAR</name>
<comment type="caution">
    <text evidence="1">The sequence shown here is derived from an EMBL/GenBank/DDBJ whole genome shotgun (WGS) entry which is preliminary data.</text>
</comment>
<reference evidence="2" key="1">
    <citation type="submission" date="2014-09" db="EMBL/GenBank/DDBJ databases">
        <authorList>
            <person name="Mudge J."/>
            <person name="Ramaraj T."/>
            <person name="Lindquist I.E."/>
            <person name="Bharti A.K."/>
            <person name="Sundararajan A."/>
            <person name="Cameron C.T."/>
            <person name="Woodward J.E."/>
            <person name="May G.D."/>
            <person name="Brubaker C."/>
            <person name="Broadhvest J."/>
            <person name="Wilkins T.A."/>
        </authorList>
    </citation>
    <scope>NUCLEOTIDE SEQUENCE</scope>
    <source>
        <strain evidence="2">cv. AKA8401</strain>
    </source>
</reference>
<sequence>MGRKWKIGKIYFLMIVIVGLPYGDGSISFRSKPRWNLFSLSEFEQGFLTLCSEYISPQDI</sequence>
<keyword evidence="2" id="KW-1185">Reference proteome</keyword>
<accession>A0A0B0MJT3</accession>
<proteinExistence type="predicted"/>
<protein>
    <submittedName>
        <fullName evidence="1">Uncharacterized protein</fullName>
    </submittedName>
</protein>
<gene>
    <name evidence="1" type="ORF">F383_17595</name>
</gene>
<evidence type="ECO:0000313" key="1">
    <source>
        <dbReference type="EMBL" id="KHG00637.1"/>
    </source>
</evidence>
<evidence type="ECO:0000313" key="2">
    <source>
        <dbReference type="Proteomes" id="UP000032142"/>
    </source>
</evidence>
<dbReference type="AlphaFoldDB" id="A0A0B0MJT3"/>
<dbReference type="Proteomes" id="UP000032142">
    <property type="component" value="Unassembled WGS sequence"/>
</dbReference>
<dbReference type="EMBL" id="JRRC01141151">
    <property type="protein sequence ID" value="KHG00637.1"/>
    <property type="molecule type" value="Genomic_DNA"/>
</dbReference>